<dbReference type="Pfam" id="PF01189">
    <property type="entry name" value="Methyltr_RsmB-F"/>
    <property type="match status" value="1"/>
</dbReference>
<dbReference type="InterPro" id="IPR049560">
    <property type="entry name" value="MeTrfase_RsmB-F_NOP2_cat"/>
</dbReference>
<evidence type="ECO:0000259" key="6">
    <source>
        <dbReference type="PROSITE" id="PS51686"/>
    </source>
</evidence>
<protein>
    <submittedName>
        <fullName evidence="7">S-adenosyl-L-methionine-dependent methyltransferase</fullName>
    </submittedName>
</protein>
<dbReference type="CDD" id="cd21150">
    <property type="entry name" value="PUA_NSun6-like"/>
    <property type="match status" value="1"/>
</dbReference>
<evidence type="ECO:0000256" key="3">
    <source>
        <dbReference type="ARBA" id="ARBA00022691"/>
    </source>
</evidence>
<dbReference type="InterPro" id="IPR029063">
    <property type="entry name" value="SAM-dependent_MTases_sf"/>
</dbReference>
<name>A0A1E7FBC0_9STRA</name>
<feature type="binding site" evidence="5">
    <location>
        <position position="196"/>
    </location>
    <ligand>
        <name>S-adenosyl-L-methionine</name>
        <dbReference type="ChEBI" id="CHEBI:59789"/>
    </ligand>
</feature>
<dbReference type="InterPro" id="IPR023267">
    <property type="entry name" value="RCMT"/>
</dbReference>
<keyword evidence="8" id="KW-1185">Reference proteome</keyword>
<evidence type="ECO:0000256" key="1">
    <source>
        <dbReference type="ARBA" id="ARBA00022603"/>
    </source>
</evidence>
<dbReference type="Pfam" id="PF01472">
    <property type="entry name" value="PUA"/>
    <property type="match status" value="1"/>
</dbReference>
<dbReference type="GO" id="GO:0008173">
    <property type="term" value="F:RNA methyltransferase activity"/>
    <property type="evidence" value="ECO:0007669"/>
    <property type="project" value="InterPro"/>
</dbReference>
<dbReference type="SUPFAM" id="SSF88697">
    <property type="entry name" value="PUA domain-like"/>
    <property type="match status" value="1"/>
</dbReference>
<dbReference type="Gene3D" id="3.40.50.150">
    <property type="entry name" value="Vaccinia Virus protein VP39"/>
    <property type="match status" value="1"/>
</dbReference>
<dbReference type="Proteomes" id="UP000095751">
    <property type="component" value="Unassembled WGS sequence"/>
</dbReference>
<dbReference type="AlphaFoldDB" id="A0A1E7FBC0"/>
<comment type="similarity">
    <text evidence="5">Belongs to the class I-like SAM-binding methyltransferase superfamily. RsmB/NOP family.</text>
</comment>
<dbReference type="InterPro" id="IPR036974">
    <property type="entry name" value="PUA_sf"/>
</dbReference>
<dbReference type="PROSITE" id="PS50890">
    <property type="entry name" value="PUA"/>
    <property type="match status" value="1"/>
</dbReference>
<evidence type="ECO:0000256" key="5">
    <source>
        <dbReference type="PROSITE-ProRule" id="PRU01023"/>
    </source>
</evidence>
<evidence type="ECO:0000256" key="2">
    <source>
        <dbReference type="ARBA" id="ARBA00022679"/>
    </source>
</evidence>
<dbReference type="GO" id="GO:0003723">
    <property type="term" value="F:RNA binding"/>
    <property type="evidence" value="ECO:0007669"/>
    <property type="project" value="UniProtKB-UniRule"/>
</dbReference>
<sequence>IDYRSIICDRFCGEAVLRGSDIFVRGVLAADSGIRAGEKVAVYADIPCKVNNGILTRGLKLEQYRGKCIYLGLGIAECDRNEIFKNTKGKAFTMSMNSKDRSGPMLPPLSGVLQDKMMLQNLPSIFVGHAINPCKNDIILDMCMAPGGKTLHLASLVRNHNQTVIVACDKSRKKVVSAKELFIGMGATCITPLVLDATNCCIDEAVVNSSLKQERNDTQAPIGMDGLREIKKFNELSFDKIVLDPPCSALGLRPKLFVAQKNLNELEKHVEYQKKFVAQAIKLLKVGGCMSYSTCTINGSENEGIVSHILQTYPLMELVPIELPPSQSALEGYGLSAKERNYVRRFDPSDSADTMGFFLALFRK</sequence>
<dbReference type="InParanoid" id="A0A1E7FBC0"/>
<accession>A0A1E7FBC0</accession>
<feature type="non-terminal residue" evidence="7">
    <location>
        <position position="1"/>
    </location>
</feature>
<dbReference type="PROSITE" id="PS51686">
    <property type="entry name" value="SAM_MT_RSMB_NOP"/>
    <property type="match status" value="1"/>
</dbReference>
<comment type="caution">
    <text evidence="5">Lacks conserved residue(s) required for the propagation of feature annotation.</text>
</comment>
<dbReference type="InterPro" id="IPR001678">
    <property type="entry name" value="MeTrfase_RsmB-F_NOP2_dom"/>
</dbReference>
<keyword evidence="3 5" id="KW-0949">S-adenosyl-L-methionine</keyword>
<feature type="non-terminal residue" evidence="7">
    <location>
        <position position="364"/>
    </location>
</feature>
<dbReference type="InterPro" id="IPR015947">
    <property type="entry name" value="PUA-like_sf"/>
</dbReference>
<feature type="binding site" evidence="5">
    <location>
        <position position="169"/>
    </location>
    <ligand>
        <name>S-adenosyl-L-methionine</name>
        <dbReference type="ChEBI" id="CHEBI:59789"/>
    </ligand>
</feature>
<dbReference type="PANTHER" id="PTHR22807">
    <property type="entry name" value="NOP2 YEAST -RELATED NOL1/NOP2/FMU SUN DOMAIN-CONTAINING"/>
    <property type="match status" value="1"/>
</dbReference>
<dbReference type="PANTHER" id="PTHR22807:SF34">
    <property type="entry name" value="TRNA (CYTOSINE(72)-C(5))-METHYLTRANSFERASE NSUN6"/>
    <property type="match status" value="1"/>
</dbReference>
<evidence type="ECO:0000313" key="7">
    <source>
        <dbReference type="EMBL" id="OEU15345.1"/>
    </source>
</evidence>
<feature type="domain" description="SAM-dependent MTase RsmB/NOP-type" evidence="6">
    <location>
        <begin position="40"/>
        <end position="364"/>
    </location>
</feature>
<proteinExistence type="inferred from homology"/>
<organism evidence="7 8">
    <name type="scientific">Fragilariopsis cylindrus CCMP1102</name>
    <dbReference type="NCBI Taxonomy" id="635003"/>
    <lineage>
        <taxon>Eukaryota</taxon>
        <taxon>Sar</taxon>
        <taxon>Stramenopiles</taxon>
        <taxon>Ochrophyta</taxon>
        <taxon>Bacillariophyta</taxon>
        <taxon>Bacillariophyceae</taxon>
        <taxon>Bacillariophycidae</taxon>
        <taxon>Bacillariales</taxon>
        <taxon>Bacillariaceae</taxon>
        <taxon>Fragilariopsis</taxon>
    </lineage>
</organism>
<keyword evidence="2 5" id="KW-0808">Transferase</keyword>
<keyword evidence="4 5" id="KW-0694">RNA-binding</keyword>
<dbReference type="EMBL" id="KV784359">
    <property type="protein sequence ID" value="OEU15345.1"/>
    <property type="molecule type" value="Genomic_DNA"/>
</dbReference>
<dbReference type="Gene3D" id="2.30.130.10">
    <property type="entry name" value="PUA domain"/>
    <property type="match status" value="1"/>
</dbReference>
<dbReference type="GO" id="GO:0001510">
    <property type="term" value="P:RNA methylation"/>
    <property type="evidence" value="ECO:0007669"/>
    <property type="project" value="InterPro"/>
</dbReference>
<evidence type="ECO:0000256" key="4">
    <source>
        <dbReference type="ARBA" id="ARBA00022884"/>
    </source>
</evidence>
<dbReference type="PRINTS" id="PR02008">
    <property type="entry name" value="RCMTFAMILY"/>
</dbReference>
<evidence type="ECO:0000313" key="8">
    <source>
        <dbReference type="Proteomes" id="UP000095751"/>
    </source>
</evidence>
<dbReference type="OrthoDB" id="260824at2759"/>
<dbReference type="SUPFAM" id="SSF53335">
    <property type="entry name" value="S-adenosyl-L-methionine-dependent methyltransferases"/>
    <property type="match status" value="1"/>
</dbReference>
<feature type="binding site" evidence="5">
    <location>
        <position position="244"/>
    </location>
    <ligand>
        <name>S-adenosyl-L-methionine</name>
        <dbReference type="ChEBI" id="CHEBI:59789"/>
    </ligand>
</feature>
<dbReference type="InterPro" id="IPR002478">
    <property type="entry name" value="PUA"/>
</dbReference>
<feature type="active site" description="Nucleophile" evidence="5">
    <location>
        <position position="295"/>
    </location>
</feature>
<reference evidence="7 8" key="1">
    <citation type="submission" date="2016-09" db="EMBL/GenBank/DDBJ databases">
        <title>Extensive genetic diversity and differential bi-allelic expression allows diatom success in the polar Southern Ocean.</title>
        <authorList>
            <consortium name="DOE Joint Genome Institute"/>
            <person name="Mock T."/>
            <person name="Otillar R.P."/>
            <person name="Strauss J."/>
            <person name="Dupont C."/>
            <person name="Frickenhaus S."/>
            <person name="Maumus F."/>
            <person name="Mcmullan M."/>
            <person name="Sanges R."/>
            <person name="Schmutz J."/>
            <person name="Toseland A."/>
            <person name="Valas R."/>
            <person name="Veluchamy A."/>
            <person name="Ward B.J."/>
            <person name="Allen A."/>
            <person name="Barry K."/>
            <person name="Falciatore A."/>
            <person name="Ferrante M."/>
            <person name="Fortunato A.E."/>
            <person name="Gloeckner G."/>
            <person name="Gruber A."/>
            <person name="Hipkin R."/>
            <person name="Janech M."/>
            <person name="Kroth P."/>
            <person name="Leese F."/>
            <person name="Lindquist E."/>
            <person name="Lyon B.R."/>
            <person name="Martin J."/>
            <person name="Mayer C."/>
            <person name="Parker M."/>
            <person name="Quesneville H."/>
            <person name="Raymond J."/>
            <person name="Uhlig C."/>
            <person name="Valentin K.U."/>
            <person name="Worden A.Z."/>
            <person name="Armbrust E.V."/>
            <person name="Bowler C."/>
            <person name="Green B."/>
            <person name="Moulton V."/>
            <person name="Van Oosterhout C."/>
            <person name="Grigoriev I."/>
        </authorList>
    </citation>
    <scope>NUCLEOTIDE SEQUENCE [LARGE SCALE GENOMIC DNA]</scope>
    <source>
        <strain evidence="7 8">CCMP1102</strain>
    </source>
</reference>
<gene>
    <name evidence="7" type="ORF">FRACYDRAFT_159041</name>
</gene>
<keyword evidence="1 5" id="KW-0489">Methyltransferase</keyword>
<dbReference type="KEGG" id="fcy:FRACYDRAFT_159041"/>